<feature type="compositionally biased region" description="Polar residues" evidence="3">
    <location>
        <begin position="13"/>
        <end position="24"/>
    </location>
</feature>
<reference evidence="5 6" key="2">
    <citation type="journal article" date="2021" name="Syst. Appl. Microbiol.">
        <title>Phylogenetic classification of ten novel species belonging to the genus Bifidobacterium comprising B. phasiani sp. nov., B. pongonis sp. nov., B. saguinibicoloris sp. nov., B. colobi sp. nov., B. simiiventris sp. nov., B. santillanense sp. nov., B. miconis sp. nov., B. amazonense sp. nov., B. pluvialisilvae sp. nov., and B. miconisargentati sp. nov.</title>
        <authorList>
            <person name="Lugli G.A."/>
            <person name="Calvete-Torre I."/>
            <person name="Alessandri G."/>
            <person name="Milani C."/>
            <person name="Turroni F."/>
            <person name="Laiolo P."/>
            <person name="Ossiprandi M.C."/>
            <person name="Margolles A."/>
            <person name="Ruiz L."/>
            <person name="Ventura M."/>
        </authorList>
    </citation>
    <scope>NUCLEOTIDE SEQUENCE [LARGE SCALE GENOMIC DNA]</scope>
    <source>
        <strain evidence="5 6">MA1</strain>
    </source>
</reference>
<proteinExistence type="predicted"/>
<dbReference type="InterPro" id="IPR000182">
    <property type="entry name" value="GNAT_dom"/>
</dbReference>
<name>A0ABS9VU26_9BIFI</name>
<dbReference type="EMBL" id="JAFEJT020000011">
    <property type="protein sequence ID" value="MCH9275481.1"/>
    <property type="molecule type" value="Genomic_DNA"/>
</dbReference>
<feature type="region of interest" description="Disordered" evidence="3">
    <location>
        <begin position="1"/>
        <end position="25"/>
    </location>
</feature>
<dbReference type="Gene3D" id="3.40.630.30">
    <property type="match status" value="1"/>
</dbReference>
<keyword evidence="1" id="KW-0808">Transferase</keyword>
<evidence type="ECO:0000256" key="1">
    <source>
        <dbReference type="ARBA" id="ARBA00022679"/>
    </source>
</evidence>
<dbReference type="PROSITE" id="PS51186">
    <property type="entry name" value="GNAT"/>
    <property type="match status" value="1"/>
</dbReference>
<reference evidence="5 6" key="1">
    <citation type="journal article" date="2021" name="Environ. Microbiol.">
        <title>Genetic insights into the dark matter of the mammalian gut microbiota through targeted genome reconstruction.</title>
        <authorList>
            <person name="Lugli G.A."/>
            <person name="Alessandri G."/>
            <person name="Milani C."/>
            <person name="Viappiani A."/>
            <person name="Fontana F."/>
            <person name="Tarracchini C."/>
            <person name="Mancabelli L."/>
            <person name="Argentini C."/>
            <person name="Ruiz L."/>
            <person name="Margolles A."/>
            <person name="van Sinderen D."/>
            <person name="Turroni F."/>
            <person name="Ventura M."/>
        </authorList>
    </citation>
    <scope>NUCLEOTIDE SEQUENCE [LARGE SCALE GENOMIC DNA]</scope>
    <source>
        <strain evidence="5 6">MA1</strain>
    </source>
</reference>
<dbReference type="SUPFAM" id="SSF55729">
    <property type="entry name" value="Acyl-CoA N-acyltransferases (Nat)"/>
    <property type="match status" value="1"/>
</dbReference>
<accession>A0ABS9VU26</accession>
<evidence type="ECO:0000256" key="3">
    <source>
        <dbReference type="SAM" id="MobiDB-lite"/>
    </source>
</evidence>
<sequence>MTASATLLDESQPVGTQSSGTQQPDGIVIREALPDEYPAVGDLLYRAYSSVIDVSERYERDMRDVAGHARAWHIWVAEDVRAGRLVGAVLTPLSAFGPEDQLWHFHSGERMFRLLAVDPQARRRGLGHRLVDFAVERIGALGFSVVGINSGLNLTQAVHLYLRYGFVRHPERERMLYGPGRVLEFTYDIPRHLVRHDPQVDAFEARRGEPEVPDTVGSIPAFLDHVGRFIDADRIVADRSTIDAYVRKLSIDFDADDQPVAFVRIADGDDERRTRDAAQRYGIPVFRYVGAGPLAGRTLPHETGVVLLQDRPA</sequence>
<dbReference type="InterPro" id="IPR016181">
    <property type="entry name" value="Acyl_CoA_acyltransferase"/>
</dbReference>
<dbReference type="Proteomes" id="UP000710815">
    <property type="component" value="Unassembled WGS sequence"/>
</dbReference>
<evidence type="ECO:0000259" key="4">
    <source>
        <dbReference type="PROSITE" id="PS51186"/>
    </source>
</evidence>
<dbReference type="RefSeq" id="WP_241513265.1">
    <property type="nucleotide sequence ID" value="NZ_JAFEJT020000011.1"/>
</dbReference>
<comment type="caution">
    <text evidence="5">The sequence shown here is derived from an EMBL/GenBank/DDBJ whole genome shotgun (WGS) entry which is preliminary data.</text>
</comment>
<evidence type="ECO:0000313" key="6">
    <source>
        <dbReference type="Proteomes" id="UP000710815"/>
    </source>
</evidence>
<dbReference type="PANTHER" id="PTHR43877">
    <property type="entry name" value="AMINOALKYLPHOSPHONATE N-ACETYLTRANSFERASE-RELATED-RELATED"/>
    <property type="match status" value="1"/>
</dbReference>
<organism evidence="5 6">
    <name type="scientific">Bifidobacterium amazonense</name>
    <dbReference type="NCBI Taxonomy" id="2809027"/>
    <lineage>
        <taxon>Bacteria</taxon>
        <taxon>Bacillati</taxon>
        <taxon>Actinomycetota</taxon>
        <taxon>Actinomycetes</taxon>
        <taxon>Bifidobacteriales</taxon>
        <taxon>Bifidobacteriaceae</taxon>
        <taxon>Bifidobacterium</taxon>
    </lineage>
</organism>
<evidence type="ECO:0000313" key="5">
    <source>
        <dbReference type="EMBL" id="MCH9275481.1"/>
    </source>
</evidence>
<keyword evidence="6" id="KW-1185">Reference proteome</keyword>
<evidence type="ECO:0000256" key="2">
    <source>
        <dbReference type="ARBA" id="ARBA00023315"/>
    </source>
</evidence>
<protein>
    <submittedName>
        <fullName evidence="5">GNAT family N-acetyltransferase</fullName>
    </submittedName>
</protein>
<dbReference type="Pfam" id="PF13508">
    <property type="entry name" value="Acetyltransf_7"/>
    <property type="match status" value="1"/>
</dbReference>
<feature type="domain" description="N-acetyltransferase" evidence="4">
    <location>
        <begin position="27"/>
        <end position="188"/>
    </location>
</feature>
<dbReference type="CDD" id="cd04301">
    <property type="entry name" value="NAT_SF"/>
    <property type="match status" value="1"/>
</dbReference>
<gene>
    <name evidence="5" type="ORF">JS533_004215</name>
</gene>
<dbReference type="InterPro" id="IPR050832">
    <property type="entry name" value="Bact_Acetyltransf"/>
</dbReference>
<keyword evidence="2" id="KW-0012">Acyltransferase</keyword>